<comment type="caution">
    <text evidence="4">The sequence shown here is derived from an EMBL/GenBank/DDBJ whole genome shotgun (WGS) entry which is preliminary data.</text>
</comment>
<feature type="transmembrane region" description="Helical" evidence="2">
    <location>
        <begin position="98"/>
        <end position="131"/>
    </location>
</feature>
<dbReference type="InterPro" id="IPR009936">
    <property type="entry name" value="DUF1468"/>
</dbReference>
<dbReference type="RefSeq" id="WP_084236502.1">
    <property type="nucleotide sequence ID" value="NZ_AOGK01000018.1"/>
</dbReference>
<keyword evidence="2" id="KW-1133">Transmembrane helix</keyword>
<gene>
    <name evidence="4" type="ORF">H010_18250</name>
</gene>
<dbReference type="OrthoDB" id="8684819at2"/>
<feature type="transmembrane region" description="Helical" evidence="2">
    <location>
        <begin position="151"/>
        <end position="170"/>
    </location>
</feature>
<evidence type="ECO:0000256" key="2">
    <source>
        <dbReference type="SAM" id="Phobius"/>
    </source>
</evidence>
<feature type="domain" description="DUF1468" evidence="3">
    <location>
        <begin position="27"/>
        <end position="174"/>
    </location>
</feature>
<dbReference type="Proteomes" id="UP001152876">
    <property type="component" value="Unassembled WGS sequence"/>
</dbReference>
<protein>
    <recommendedName>
        <fullName evidence="3">DUF1468 domain-containing protein</fullName>
    </recommendedName>
</protein>
<keyword evidence="2" id="KW-0472">Membrane</keyword>
<dbReference type="EMBL" id="AOGK01000018">
    <property type="protein sequence ID" value="MDG5977209.1"/>
    <property type="molecule type" value="Genomic_DNA"/>
</dbReference>
<feature type="transmembrane region" description="Helical" evidence="2">
    <location>
        <begin position="24"/>
        <end position="45"/>
    </location>
</feature>
<sequence length="182" mass="18901">MQTNHPGAPEPQDAQRPDHRPGQLALGIAAVLLAVALAYGAANIPSDAGYAGVGPDFLPWVVSAAMGLCGVLLIREVRTGGYRNMEEPSGAARGDWHAMAWVSAGILGNAALITTVGFVLSCALCFTLAVRGLRISEGKAGGNAMQTVKDVVIGMLISTPTFWLFTKFLAVNLPGLTGTGWL</sequence>
<proteinExistence type="predicted"/>
<feature type="transmembrane region" description="Helical" evidence="2">
    <location>
        <begin position="57"/>
        <end position="77"/>
    </location>
</feature>
<evidence type="ECO:0000313" key="5">
    <source>
        <dbReference type="Proteomes" id="UP001152876"/>
    </source>
</evidence>
<keyword evidence="5" id="KW-1185">Reference proteome</keyword>
<keyword evidence="2" id="KW-0812">Transmembrane</keyword>
<name>A0A9X4SB84_9BURK</name>
<organism evidence="4 5">
    <name type="scientific">Hydrogenophaga taeniospiralis CCUG 15921</name>
    <dbReference type="NCBI Taxonomy" id="1281780"/>
    <lineage>
        <taxon>Bacteria</taxon>
        <taxon>Pseudomonadati</taxon>
        <taxon>Pseudomonadota</taxon>
        <taxon>Betaproteobacteria</taxon>
        <taxon>Burkholderiales</taxon>
        <taxon>Comamonadaceae</taxon>
        <taxon>Hydrogenophaga</taxon>
    </lineage>
</organism>
<accession>A0A9X4SB84</accession>
<evidence type="ECO:0000259" key="3">
    <source>
        <dbReference type="Pfam" id="PF07331"/>
    </source>
</evidence>
<evidence type="ECO:0000313" key="4">
    <source>
        <dbReference type="EMBL" id="MDG5977209.1"/>
    </source>
</evidence>
<feature type="region of interest" description="Disordered" evidence="1">
    <location>
        <begin position="1"/>
        <end position="20"/>
    </location>
</feature>
<evidence type="ECO:0000256" key="1">
    <source>
        <dbReference type="SAM" id="MobiDB-lite"/>
    </source>
</evidence>
<reference evidence="4" key="1">
    <citation type="submission" date="2013-01" db="EMBL/GenBank/DDBJ databases">
        <title>Genome draft of Hydrogenophaga taeniospiralis 2K1.</title>
        <authorList>
            <person name="Gomila M."/>
            <person name="Lalucat J."/>
        </authorList>
    </citation>
    <scope>NUCLEOTIDE SEQUENCE</scope>
    <source>
        <strain evidence="4">CCUG 15921</strain>
    </source>
</reference>
<dbReference type="Pfam" id="PF07331">
    <property type="entry name" value="TctB"/>
    <property type="match status" value="1"/>
</dbReference>
<dbReference type="AlphaFoldDB" id="A0A9X4SB84"/>